<name>A0A497F2G8_9CREN</name>
<dbReference type="InterPro" id="IPR015797">
    <property type="entry name" value="NUDIX_hydrolase-like_dom_sf"/>
</dbReference>
<dbReference type="GO" id="GO:0019693">
    <property type="term" value="P:ribose phosphate metabolic process"/>
    <property type="evidence" value="ECO:0007669"/>
    <property type="project" value="TreeGrafter"/>
</dbReference>
<protein>
    <recommendedName>
        <fullName evidence="3">Nudix hydrolase domain-containing protein</fullName>
    </recommendedName>
</protein>
<evidence type="ECO:0000256" key="2">
    <source>
        <dbReference type="ARBA" id="ARBA00022801"/>
    </source>
</evidence>
<dbReference type="InterPro" id="IPR020476">
    <property type="entry name" value="Nudix_hydrolase"/>
</dbReference>
<dbReference type="Gene3D" id="3.90.79.10">
    <property type="entry name" value="Nucleoside Triphosphate Pyrophosphohydrolase"/>
    <property type="match status" value="1"/>
</dbReference>
<dbReference type="PANTHER" id="PTHR11839:SF18">
    <property type="entry name" value="NUDIX HYDROLASE DOMAIN-CONTAINING PROTEIN"/>
    <property type="match status" value="1"/>
</dbReference>
<dbReference type="InterPro" id="IPR000086">
    <property type="entry name" value="NUDIX_hydrolase_dom"/>
</dbReference>
<dbReference type="FunFam" id="3.90.79.10:FF:000024">
    <property type="entry name" value="ADP-ribose pyrophosphatase"/>
    <property type="match status" value="1"/>
</dbReference>
<evidence type="ECO:0000313" key="4">
    <source>
        <dbReference type="EMBL" id="RLE53596.1"/>
    </source>
</evidence>
<dbReference type="AlphaFoldDB" id="A0A497F2G8"/>
<dbReference type="EMBL" id="QMQX01000006">
    <property type="protein sequence ID" value="RLE53596.1"/>
    <property type="molecule type" value="Genomic_DNA"/>
</dbReference>
<dbReference type="CDD" id="cd03424">
    <property type="entry name" value="NUDIX_ADPRase_Nudt5_UGPPase_Nudt14"/>
    <property type="match status" value="1"/>
</dbReference>
<sequence>MAEYVFRGKVFSVKVEEVKLPSGVKALKEVVEHPGAVVILPFKDGKLIMVEQYRAAVGEWLLELPAGTLEEGENPYQCALRELEEETGFRASKLEKLFEMYLAPGYSTEKMHVFVAKDLTPSKVKLEKDEVINVKEISFSEALNMVRDGVIKDAKTISTLLYAKAFLQQRYQLG</sequence>
<dbReference type="PROSITE" id="PS00893">
    <property type="entry name" value="NUDIX_BOX"/>
    <property type="match status" value="1"/>
</dbReference>
<dbReference type="Proteomes" id="UP000272051">
    <property type="component" value="Unassembled WGS sequence"/>
</dbReference>
<reference evidence="4 5" key="1">
    <citation type="submission" date="2018-06" db="EMBL/GenBank/DDBJ databases">
        <title>Extensive metabolic versatility and redundancy in microbially diverse, dynamic hydrothermal sediments.</title>
        <authorList>
            <person name="Dombrowski N."/>
            <person name="Teske A."/>
            <person name="Baker B.J."/>
        </authorList>
    </citation>
    <scope>NUCLEOTIDE SEQUENCE [LARGE SCALE GENOMIC DNA]</scope>
    <source>
        <strain evidence="4">B34_G17</strain>
    </source>
</reference>
<comment type="cofactor">
    <cofactor evidence="1">
        <name>Mg(2+)</name>
        <dbReference type="ChEBI" id="CHEBI:18420"/>
    </cofactor>
</comment>
<dbReference type="PANTHER" id="PTHR11839">
    <property type="entry name" value="UDP/ADP-SUGAR PYROPHOSPHATASE"/>
    <property type="match status" value="1"/>
</dbReference>
<dbReference type="PRINTS" id="PR00502">
    <property type="entry name" value="NUDIXFAMILY"/>
</dbReference>
<dbReference type="Pfam" id="PF00293">
    <property type="entry name" value="NUDIX"/>
    <property type="match status" value="1"/>
</dbReference>
<dbReference type="GO" id="GO:0016462">
    <property type="term" value="F:pyrophosphatase activity"/>
    <property type="evidence" value="ECO:0007669"/>
    <property type="project" value="UniProtKB-ARBA"/>
</dbReference>
<proteinExistence type="predicted"/>
<keyword evidence="2" id="KW-0378">Hydrolase</keyword>
<evidence type="ECO:0000259" key="3">
    <source>
        <dbReference type="PROSITE" id="PS51462"/>
    </source>
</evidence>
<dbReference type="GO" id="GO:0006753">
    <property type="term" value="P:nucleoside phosphate metabolic process"/>
    <property type="evidence" value="ECO:0007669"/>
    <property type="project" value="TreeGrafter"/>
</dbReference>
<organism evidence="4 5">
    <name type="scientific">Thermoproteota archaeon</name>
    <dbReference type="NCBI Taxonomy" id="2056631"/>
    <lineage>
        <taxon>Archaea</taxon>
        <taxon>Thermoproteota</taxon>
    </lineage>
</organism>
<accession>A0A497F2G8</accession>
<feature type="domain" description="Nudix hydrolase" evidence="3">
    <location>
        <begin position="32"/>
        <end position="159"/>
    </location>
</feature>
<evidence type="ECO:0000256" key="1">
    <source>
        <dbReference type="ARBA" id="ARBA00001946"/>
    </source>
</evidence>
<gene>
    <name evidence="4" type="ORF">DRJ33_00635</name>
</gene>
<dbReference type="PROSITE" id="PS51462">
    <property type="entry name" value="NUDIX"/>
    <property type="match status" value="1"/>
</dbReference>
<dbReference type="SUPFAM" id="SSF55811">
    <property type="entry name" value="Nudix"/>
    <property type="match status" value="1"/>
</dbReference>
<evidence type="ECO:0000313" key="5">
    <source>
        <dbReference type="Proteomes" id="UP000272051"/>
    </source>
</evidence>
<dbReference type="InterPro" id="IPR020084">
    <property type="entry name" value="NUDIX_hydrolase_CS"/>
</dbReference>
<comment type="caution">
    <text evidence="4">The sequence shown here is derived from an EMBL/GenBank/DDBJ whole genome shotgun (WGS) entry which is preliminary data.</text>
</comment>